<dbReference type="SUPFAM" id="SSF53448">
    <property type="entry name" value="Nucleotide-diphospho-sugar transferases"/>
    <property type="match status" value="1"/>
</dbReference>
<dbReference type="EMBL" id="QNVI01000051">
    <property type="protein sequence ID" value="TDA38486.1"/>
    <property type="molecule type" value="Genomic_DNA"/>
</dbReference>
<comment type="caution">
    <text evidence="7">The sequence shown here is derived from an EMBL/GenBank/DDBJ whole genome shotgun (WGS) entry which is preliminary data.</text>
</comment>
<keyword evidence="5" id="KW-0472">Membrane</keyword>
<dbReference type="GO" id="GO:0016757">
    <property type="term" value="F:glycosyltransferase activity"/>
    <property type="evidence" value="ECO:0007669"/>
    <property type="project" value="UniProtKB-KW"/>
</dbReference>
<feature type="domain" description="Glycosyltransferase 2-like" evidence="6">
    <location>
        <begin position="5"/>
        <end position="157"/>
    </location>
</feature>
<comment type="subcellular location">
    <subcellularLocation>
        <location evidence="1">Cell membrane</location>
    </subcellularLocation>
</comment>
<accession>A0A520KHE8</accession>
<evidence type="ECO:0000256" key="1">
    <source>
        <dbReference type="ARBA" id="ARBA00004236"/>
    </source>
</evidence>
<evidence type="ECO:0000313" key="8">
    <source>
        <dbReference type="EMBL" id="TDA38486.1"/>
    </source>
</evidence>
<evidence type="ECO:0000259" key="6">
    <source>
        <dbReference type="Pfam" id="PF00535"/>
    </source>
</evidence>
<sequence>MVKISVIIPTYNEEKNIAHTLYYLSKQTLPRKDYEIIVVDGGSKDRTVDIASKYADKVIMQKSKGVGGARNDGVIIARGEIIVHTDADVIVEKNWLENILKNFHNDVIAVCGIEEPLENEIKYRILYTIINLITYIAAKIGIVWTRGTNTAVRKDIFLKIGGYKDYPICDDGELGLRLRKIGKIVYSNKIIVKVSLRRFKKYGILKVIKEWIKGDIMVLMGKRPYAKYHKEIY</sequence>
<evidence type="ECO:0000256" key="4">
    <source>
        <dbReference type="ARBA" id="ARBA00022679"/>
    </source>
</evidence>
<evidence type="ECO:0000313" key="7">
    <source>
        <dbReference type="EMBL" id="RZN56801.1"/>
    </source>
</evidence>
<dbReference type="Gene3D" id="3.90.550.10">
    <property type="entry name" value="Spore Coat Polysaccharide Biosynthesis Protein SpsA, Chain A"/>
    <property type="match status" value="1"/>
</dbReference>
<dbReference type="Pfam" id="PF00535">
    <property type="entry name" value="Glycos_transf_2"/>
    <property type="match status" value="1"/>
</dbReference>
<dbReference type="AlphaFoldDB" id="A0A520KHE8"/>
<dbReference type="PANTHER" id="PTHR43646:SF2">
    <property type="entry name" value="GLYCOSYLTRANSFERASE 2-LIKE DOMAIN-CONTAINING PROTEIN"/>
    <property type="match status" value="1"/>
</dbReference>
<keyword evidence="2" id="KW-1003">Cell membrane</keyword>
<reference evidence="7 9" key="2">
    <citation type="journal article" date="2019" name="Nat. Microbiol.">
        <title>Wide diversity of methane and short-chain alkane metabolisms in uncultured archaea.</title>
        <authorList>
            <person name="Borrel G."/>
            <person name="Adam P.S."/>
            <person name="McKay L.J."/>
            <person name="Chen L.X."/>
            <person name="Sierra-Garcia I.N."/>
            <person name="Sieber C.M."/>
            <person name="Letourneur Q."/>
            <person name="Ghozlane A."/>
            <person name="Andersen G.L."/>
            <person name="Li W.J."/>
            <person name="Hallam S.J."/>
            <person name="Muyzer G."/>
            <person name="de Oliveira V.M."/>
            <person name="Inskeep W.P."/>
            <person name="Banfield J.F."/>
            <person name="Gribaldo S."/>
        </authorList>
    </citation>
    <scope>NUCLEOTIDE SEQUENCE [LARGE SCALE GENOMIC DNA]</scope>
    <source>
        <strain evidence="7">Verst-YHS</strain>
    </source>
</reference>
<proteinExistence type="predicted"/>
<dbReference type="EMBL" id="RXIH01000017">
    <property type="protein sequence ID" value="RZN56801.1"/>
    <property type="molecule type" value="Genomic_DNA"/>
</dbReference>
<keyword evidence="3" id="KW-0328">Glycosyltransferase</keyword>
<evidence type="ECO:0000256" key="2">
    <source>
        <dbReference type="ARBA" id="ARBA00022475"/>
    </source>
</evidence>
<evidence type="ECO:0000256" key="3">
    <source>
        <dbReference type="ARBA" id="ARBA00022676"/>
    </source>
</evidence>
<dbReference type="InterPro" id="IPR029044">
    <property type="entry name" value="Nucleotide-diphossugar_trans"/>
</dbReference>
<dbReference type="Proteomes" id="UP000316080">
    <property type="component" value="Unassembled WGS sequence"/>
</dbReference>
<organism evidence="7 9">
    <name type="scientific">Thermoproteota archaeon</name>
    <dbReference type="NCBI Taxonomy" id="2056631"/>
    <lineage>
        <taxon>Archaea</taxon>
        <taxon>Thermoproteota</taxon>
    </lineage>
</organism>
<evidence type="ECO:0000256" key="5">
    <source>
        <dbReference type="ARBA" id="ARBA00023136"/>
    </source>
</evidence>
<name>A0A520KHE8_9CREN</name>
<gene>
    <name evidence="8" type="ORF">DSO09_04240</name>
    <name evidence="7" type="ORF">EF809_02090</name>
</gene>
<dbReference type="InterPro" id="IPR001173">
    <property type="entry name" value="Glyco_trans_2-like"/>
</dbReference>
<protein>
    <submittedName>
        <fullName evidence="7 8">Glycosyltransferase</fullName>
    </submittedName>
</protein>
<evidence type="ECO:0000313" key="10">
    <source>
        <dbReference type="Proteomes" id="UP000317265"/>
    </source>
</evidence>
<dbReference type="GO" id="GO:0005886">
    <property type="term" value="C:plasma membrane"/>
    <property type="evidence" value="ECO:0007669"/>
    <property type="project" value="UniProtKB-SubCell"/>
</dbReference>
<evidence type="ECO:0000313" key="9">
    <source>
        <dbReference type="Proteomes" id="UP000316080"/>
    </source>
</evidence>
<dbReference type="Proteomes" id="UP000317265">
    <property type="component" value="Unassembled WGS sequence"/>
</dbReference>
<dbReference type="PANTHER" id="PTHR43646">
    <property type="entry name" value="GLYCOSYLTRANSFERASE"/>
    <property type="match status" value="1"/>
</dbReference>
<reference evidence="8 10" key="1">
    <citation type="journal article" date="2019" name="Nat. Microbiol.">
        <title>Expanding anaerobic alkane metabolism in the domain of Archaea.</title>
        <authorList>
            <person name="Wang Y."/>
            <person name="Wegener G."/>
            <person name="Hou J."/>
            <person name="Wang F."/>
            <person name="Xiao X."/>
        </authorList>
    </citation>
    <scope>NUCLEOTIDE SEQUENCE [LARGE SCALE GENOMIC DNA]</scope>
    <source>
        <strain evidence="8">WYZ-LMO11</strain>
    </source>
</reference>
<keyword evidence="4 7" id="KW-0808">Transferase</keyword>